<evidence type="ECO:0000313" key="2">
    <source>
        <dbReference type="Proteomes" id="UP000199125"/>
    </source>
</evidence>
<accession>A0A1H6MP02</accession>
<protein>
    <submittedName>
        <fullName evidence="1">Uncharacterized protein</fullName>
    </submittedName>
</protein>
<organism evidence="1 2">
    <name type="scientific">Paracoccus alkenifer</name>
    <dbReference type="NCBI Taxonomy" id="65735"/>
    <lineage>
        <taxon>Bacteria</taxon>
        <taxon>Pseudomonadati</taxon>
        <taxon>Pseudomonadota</taxon>
        <taxon>Alphaproteobacteria</taxon>
        <taxon>Rhodobacterales</taxon>
        <taxon>Paracoccaceae</taxon>
        <taxon>Paracoccus</taxon>
    </lineage>
</organism>
<gene>
    <name evidence="1" type="ORF">SAMN04488075_2348</name>
</gene>
<dbReference type="AlphaFoldDB" id="A0A1H6MP02"/>
<evidence type="ECO:0000313" key="1">
    <source>
        <dbReference type="EMBL" id="SEI03573.1"/>
    </source>
</evidence>
<reference evidence="2" key="1">
    <citation type="submission" date="2016-10" db="EMBL/GenBank/DDBJ databases">
        <authorList>
            <person name="Varghese N."/>
            <person name="Submissions S."/>
        </authorList>
    </citation>
    <scope>NUCLEOTIDE SEQUENCE [LARGE SCALE GENOMIC DNA]</scope>
    <source>
        <strain evidence="2">DSM 11593</strain>
    </source>
</reference>
<dbReference type="Proteomes" id="UP000199125">
    <property type="component" value="Unassembled WGS sequence"/>
</dbReference>
<proteinExistence type="predicted"/>
<keyword evidence="2" id="KW-1185">Reference proteome</keyword>
<name>A0A1H6MP02_9RHOB</name>
<dbReference type="EMBL" id="FNXG01000004">
    <property type="protein sequence ID" value="SEI03573.1"/>
    <property type="molecule type" value="Genomic_DNA"/>
</dbReference>
<sequence length="152" mass="16755">MDEFARFFPDGDMLDPQAVRAAGLAAMPLPELASHDEILALGALAGPGPMVLWSHEFSRPTQAHPGLTLPQAATMADDLWAYDLLLAFPGGLRLWMPGGHEFFVLFGPADQLEAVRQARIFDYPYAEYLDAPHHSPRAREVLAEIGRRYSIA</sequence>
<dbReference type="RefSeq" id="WP_218139123.1">
    <property type="nucleotide sequence ID" value="NZ_FNXG01000004.1"/>
</dbReference>